<gene>
    <name evidence="1" type="ORF">MM171B00778_0012</name>
</gene>
<name>A0A6M3MD36_9ZZZZ</name>
<dbReference type="AlphaFoldDB" id="A0A6M3MD36"/>
<evidence type="ECO:0008006" key="2">
    <source>
        <dbReference type="Google" id="ProtNLM"/>
    </source>
</evidence>
<dbReference type="EMBL" id="MT143840">
    <property type="protein sequence ID" value="QJB03345.1"/>
    <property type="molecule type" value="Genomic_DNA"/>
</dbReference>
<protein>
    <recommendedName>
        <fullName evidence="2">ParB/Sulfiredoxin domain-containing protein</fullName>
    </recommendedName>
</protein>
<reference evidence="1" key="1">
    <citation type="submission" date="2020-03" db="EMBL/GenBank/DDBJ databases">
        <title>The deep terrestrial virosphere.</title>
        <authorList>
            <person name="Holmfeldt K."/>
            <person name="Nilsson E."/>
            <person name="Simone D."/>
            <person name="Lopez-Fernandez M."/>
            <person name="Wu X."/>
            <person name="de Brujin I."/>
            <person name="Lundin D."/>
            <person name="Andersson A."/>
            <person name="Bertilsson S."/>
            <person name="Dopson M."/>
        </authorList>
    </citation>
    <scope>NUCLEOTIDE SEQUENCE</scope>
    <source>
        <strain evidence="1">MM171B00778</strain>
    </source>
</reference>
<sequence length="276" mass="31636">MINTSLLLKQCEFIAGIHTYSIMITPFVAKELLKANVHNRKISGLTVKKYINEMESSEWMLSPQGIGFNDKGELIDGQHRLQAIIDSNITVPILVVTGLPIRTQEKVDRQKKRSLYDVFYLAGYADNRREVQIATFLTLLRRGVTKYSDYSDSEVRECLECHRESINKIIIETKAKSGNRGFGRVGFLGACVLYYEIDRDKATDFIRKVISGSMITYDNPAMRLRRYLLEEGHLRTALGGKPLQKSDYRKTLFAINAFHINKSIVQLREAENFNFI</sequence>
<organism evidence="1">
    <name type="scientific">viral metagenome</name>
    <dbReference type="NCBI Taxonomy" id="1070528"/>
    <lineage>
        <taxon>unclassified sequences</taxon>
        <taxon>metagenomes</taxon>
        <taxon>organismal metagenomes</taxon>
    </lineage>
</organism>
<proteinExistence type="predicted"/>
<evidence type="ECO:0000313" key="1">
    <source>
        <dbReference type="EMBL" id="QJB03345.1"/>
    </source>
</evidence>
<accession>A0A6M3MD36</accession>